<evidence type="ECO:0000313" key="3">
    <source>
        <dbReference type="Proteomes" id="UP001140562"/>
    </source>
</evidence>
<accession>A0A9W8X0S8</accession>
<dbReference type="AlphaFoldDB" id="A0A9W8X0S8"/>
<evidence type="ECO:0000313" key="2">
    <source>
        <dbReference type="EMBL" id="KAJ4337374.1"/>
    </source>
</evidence>
<evidence type="ECO:0000256" key="1">
    <source>
        <dbReference type="SAM" id="MobiDB-lite"/>
    </source>
</evidence>
<gene>
    <name evidence="2" type="ORF">N0V87_004697</name>
</gene>
<dbReference type="OrthoDB" id="3719670at2759"/>
<name>A0A9W8X0S8_9PLEO</name>
<sequence>MSSAQDPTKASFAQEAEKEQDTVAETIAYARRTYKGNHPDVKTFEPENNGGIKKFLNNITHTLTANRYGGS</sequence>
<protein>
    <submittedName>
        <fullName evidence="2">Uncharacterized protein</fullName>
    </submittedName>
</protein>
<dbReference type="EMBL" id="JAPEUV010000039">
    <property type="protein sequence ID" value="KAJ4337374.1"/>
    <property type="molecule type" value="Genomic_DNA"/>
</dbReference>
<reference evidence="2" key="1">
    <citation type="submission" date="2022-10" db="EMBL/GenBank/DDBJ databases">
        <title>Tapping the CABI collections for fungal endophytes: first genome assemblies for Collariella, Neodidymelliopsis, Ascochyta clinopodiicola, Didymella pomorum, Didymosphaeria variabile, Neocosmospora piperis and Neocucurbitaria cava.</title>
        <authorList>
            <person name="Hill R."/>
        </authorList>
    </citation>
    <scope>NUCLEOTIDE SEQUENCE</scope>
    <source>
        <strain evidence="2">IMI 360193</strain>
    </source>
</reference>
<organism evidence="2 3">
    <name type="scientific">Didymella glomerata</name>
    <dbReference type="NCBI Taxonomy" id="749621"/>
    <lineage>
        <taxon>Eukaryota</taxon>
        <taxon>Fungi</taxon>
        <taxon>Dikarya</taxon>
        <taxon>Ascomycota</taxon>
        <taxon>Pezizomycotina</taxon>
        <taxon>Dothideomycetes</taxon>
        <taxon>Pleosporomycetidae</taxon>
        <taxon>Pleosporales</taxon>
        <taxon>Pleosporineae</taxon>
        <taxon>Didymellaceae</taxon>
        <taxon>Didymella</taxon>
    </lineage>
</organism>
<feature type="region of interest" description="Disordered" evidence="1">
    <location>
        <begin position="1"/>
        <end position="21"/>
    </location>
</feature>
<dbReference type="Proteomes" id="UP001140562">
    <property type="component" value="Unassembled WGS sequence"/>
</dbReference>
<proteinExistence type="predicted"/>
<keyword evidence="3" id="KW-1185">Reference proteome</keyword>
<comment type="caution">
    <text evidence="2">The sequence shown here is derived from an EMBL/GenBank/DDBJ whole genome shotgun (WGS) entry which is preliminary data.</text>
</comment>